<reference evidence="7 8" key="3">
    <citation type="submission" date="2017-10" db="EMBL/GenBank/DDBJ databases">
        <title>Consistent, comparative and evidence-based genome annotation and re-annotation for the closely-related species, Cryptosporidium parvum, C. hominis and C. tyzzeri.</title>
        <authorList>
            <person name="Baptista R.P."/>
            <person name="Li Y."/>
            <person name="Sateriale A."/>
            <person name="Striepen B."/>
            <person name="Kissinger J.C."/>
        </authorList>
    </citation>
    <scope>NUCLEOTIDE SEQUENCE [LARGE SCALE GENOMIC DNA]</scope>
    <source>
        <strain evidence="7">30976</strain>
    </source>
</reference>
<dbReference type="CDD" id="cd02248">
    <property type="entry name" value="Peptidase_C1A"/>
    <property type="match status" value="1"/>
</dbReference>
<evidence type="ECO:0000259" key="5">
    <source>
        <dbReference type="SMART" id="SM00645"/>
    </source>
</evidence>
<dbReference type="Pfam" id="PF00112">
    <property type="entry name" value="Peptidase_C1"/>
    <property type="match status" value="1"/>
</dbReference>
<dbReference type="InterPro" id="IPR000668">
    <property type="entry name" value="Peptidase_C1A_C"/>
</dbReference>
<dbReference type="VEuPathDB" id="CryptoDB:GY17_00002085"/>
<protein>
    <submittedName>
        <fullName evidence="7">Papain family cysteine protease</fullName>
    </submittedName>
</protein>
<dbReference type="GO" id="GO:0006508">
    <property type="term" value="P:proteolysis"/>
    <property type="evidence" value="ECO:0007669"/>
    <property type="project" value="UniProtKB-KW"/>
</dbReference>
<proteinExistence type="inferred from homology"/>
<dbReference type="EMBL" id="LN877953">
    <property type="protein sequence ID" value="CUV07271.1"/>
    <property type="molecule type" value="Genomic_DNA"/>
</dbReference>
<dbReference type="PRINTS" id="PR00705">
    <property type="entry name" value="PAPAIN"/>
</dbReference>
<evidence type="ECO:0000256" key="1">
    <source>
        <dbReference type="ARBA" id="ARBA00008455"/>
    </source>
</evidence>
<feature type="domain" description="Peptidase C1A papain C-terminal" evidence="5">
    <location>
        <begin position="389"/>
        <end position="617"/>
    </location>
</feature>
<keyword evidence="4" id="KW-0472">Membrane</keyword>
<dbReference type="InterPro" id="IPR038765">
    <property type="entry name" value="Papain-like_cys_pep_sf"/>
</dbReference>
<keyword evidence="4" id="KW-0812">Transmembrane</keyword>
<gene>
    <name evidence="6" type="ORF">CHUDEA7_2850</name>
    <name evidence="7" type="ORF">GY17_00002085</name>
</gene>
<name>A0A0S4TK53_CRYHO</name>
<keyword evidence="7" id="KW-0378">Hydrolase</keyword>
<evidence type="ECO:0000256" key="4">
    <source>
        <dbReference type="SAM" id="Phobius"/>
    </source>
</evidence>
<evidence type="ECO:0000313" key="7">
    <source>
        <dbReference type="EMBL" id="PPS94744.1"/>
    </source>
</evidence>
<dbReference type="SMART" id="SM00645">
    <property type="entry name" value="Pept_C1"/>
    <property type="match status" value="1"/>
</dbReference>
<keyword evidence="7" id="KW-0645">Protease</keyword>
<dbReference type="AlphaFoldDB" id="A0A0S4TK53"/>
<feature type="transmembrane region" description="Helical" evidence="4">
    <location>
        <begin position="21"/>
        <end position="40"/>
    </location>
</feature>
<keyword evidence="3" id="KW-0325">Glycoprotein</keyword>
<dbReference type="VEuPathDB" id="CryptoDB:Chro.70322"/>
<evidence type="ECO:0000256" key="2">
    <source>
        <dbReference type="ARBA" id="ARBA00023145"/>
    </source>
</evidence>
<dbReference type="VEuPathDB" id="CryptoDB:CHUDEA7_2850"/>
<evidence type="ECO:0000313" key="6">
    <source>
        <dbReference type="EMBL" id="CUV07271.1"/>
    </source>
</evidence>
<dbReference type="Gene3D" id="3.90.70.10">
    <property type="entry name" value="Cysteine proteinases"/>
    <property type="match status" value="1"/>
</dbReference>
<dbReference type="InterPro" id="IPR013128">
    <property type="entry name" value="Peptidase_C1A"/>
</dbReference>
<accession>A0A0S4TK53</accession>
<dbReference type="OrthoDB" id="190265at2759"/>
<dbReference type="PANTHER" id="PTHR12411">
    <property type="entry name" value="CYSTEINE PROTEASE FAMILY C1-RELATED"/>
    <property type="match status" value="1"/>
</dbReference>
<comment type="similarity">
    <text evidence="1">Belongs to the peptidase C1 family.</text>
</comment>
<dbReference type="Proteomes" id="UP000199752">
    <property type="component" value="Chromosome 7"/>
</dbReference>
<evidence type="ECO:0000313" key="8">
    <source>
        <dbReference type="Proteomes" id="UP001429100"/>
    </source>
</evidence>
<keyword evidence="4" id="KW-1133">Transmembrane helix</keyword>
<reference evidence="7 8" key="1">
    <citation type="submission" date="2014-11" db="EMBL/GenBank/DDBJ databases">
        <title>Comparative genomic analysis of Cryptosporidium hominis reveals occurrence of genetic recombination in virulent subtypes.</title>
        <authorList>
            <person name="Guo Y."/>
            <person name="Tang K."/>
            <person name="Frace M."/>
            <person name="Li N."/>
            <person name="Roellig D.M."/>
            <person name="Sammons S."/>
            <person name="Knipe K."/>
            <person name="Rowe L."/>
            <person name="Feng Y."/>
            <person name="Xiao L."/>
        </authorList>
    </citation>
    <scope>NUCLEOTIDE SEQUENCE [LARGE SCALE GENOMIC DNA]</scope>
    <source>
        <strain evidence="7">30976</strain>
    </source>
</reference>
<dbReference type="SUPFAM" id="SSF54001">
    <property type="entry name" value="Cysteine proteinases"/>
    <property type="match status" value="1"/>
</dbReference>
<dbReference type="GO" id="GO:0008234">
    <property type="term" value="F:cysteine-type peptidase activity"/>
    <property type="evidence" value="ECO:0007669"/>
    <property type="project" value="InterPro"/>
</dbReference>
<dbReference type="EMBL" id="JTAI01000004">
    <property type="protein sequence ID" value="PPS94744.1"/>
    <property type="molecule type" value="Genomic_DNA"/>
</dbReference>
<sequence>MQIGFPEKSLQIPNKSCGRKWNKFIIFINFISFFSIITKINGNLLHNGNYSVNGNESGVSRALKQEKDDHSILIGKKNETNTEIFSPSNYSSQSSTKPVDHRTENFIEKDFQKNNSLVEEDNLTSKFFDPFVFNFSIDVHQCISKYEKLNKYLQKISLIFYLFNKTRELENEGLNNNSTSILKSENERVVNTTIKINIATNSGKMDNHLDIIIQSDVFFNSVYRTNTTWIDRLLDIPNINSSPMNLLNLTNNQDNSQSIIDCICIFVSEVQSNLGLNRSSLEMCNIKIQEIILAIKSNPEARFELTQLSLDRPPSKLIIPKNLGDKVTGYSWKESIAEGEEIQSENLLGRSVQKLEPTHSSGNELLKELNTENSNASNGVNETGEVTNKDIYFDSRDVNGGSCVYIPFDQGKCGGCYAFVVSASISISNCIQKLVLPAPLSPQQIIDCSMSFGNLGCDGGFYSNGWSYLLEQNVPKNYICSWNEYPYIDSISSCKASACNGCLTISKYNVFTGLALNGDDGWDFVTTILPKVGSISLSINSNLAGFSSYSDGIYKAPKCTTHSELNHAVIMIGYGINDNGDKYYVIQNSWGVSWGIGGFMNVSADSCDMFWYPGIIRQLSSESLPDKCTGNKLLLTGPGEINKPQKKSTEYNIFVKKTYYGICFIINILLLVY</sequence>
<evidence type="ECO:0000256" key="3">
    <source>
        <dbReference type="ARBA" id="ARBA00023180"/>
    </source>
</evidence>
<keyword evidence="2" id="KW-0865">Zymogen</keyword>
<keyword evidence="8" id="KW-1185">Reference proteome</keyword>
<dbReference type="VEuPathDB" id="CryptoDB:ChTU502y2012_407g1405"/>
<organism evidence="6">
    <name type="scientific">Cryptosporidium hominis</name>
    <dbReference type="NCBI Taxonomy" id="237895"/>
    <lineage>
        <taxon>Eukaryota</taxon>
        <taxon>Sar</taxon>
        <taxon>Alveolata</taxon>
        <taxon>Apicomplexa</taxon>
        <taxon>Conoidasida</taxon>
        <taxon>Coccidia</taxon>
        <taxon>Eucoccidiorida</taxon>
        <taxon>Eimeriorina</taxon>
        <taxon>Cryptosporidiidae</taxon>
        <taxon>Cryptosporidium</taxon>
    </lineage>
</organism>
<dbReference type="Proteomes" id="UP001429100">
    <property type="component" value="Unassembled WGS sequence"/>
</dbReference>
<dbReference type="InterPro" id="IPR039417">
    <property type="entry name" value="Peptidase_C1A_papain-like"/>
</dbReference>
<reference evidence="6" key="2">
    <citation type="submission" date="2015-08" db="EMBL/GenBank/DDBJ databases">
        <authorList>
            <person name="Babu N.S."/>
            <person name="Beckwith C.J."/>
            <person name="Beseler K.G."/>
            <person name="Brison A."/>
            <person name="Carone J.V."/>
            <person name="Caskin T.P."/>
            <person name="Diamond M."/>
            <person name="Durham M.E."/>
            <person name="Foxe J.M."/>
            <person name="Go M."/>
            <person name="Henderson B.A."/>
            <person name="Jones I.B."/>
            <person name="McGettigan J.A."/>
            <person name="Micheletti S.J."/>
            <person name="Nasrallah M.E."/>
            <person name="Ortiz D."/>
            <person name="Piller C.R."/>
            <person name="Privatt S.R."/>
            <person name="Schneider S.L."/>
            <person name="Sharp S."/>
            <person name="Smith T.C."/>
            <person name="Stanton J.D."/>
            <person name="Ullery H.E."/>
            <person name="Wilson R.J."/>
            <person name="Serrano M.G."/>
            <person name="Buck G."/>
            <person name="Lee V."/>
            <person name="Wang Y."/>
            <person name="Carvalho R."/>
            <person name="Voegtly L."/>
            <person name="Shi R."/>
            <person name="Duckworth R."/>
            <person name="Johnson A."/>
            <person name="Loviza R."/>
            <person name="Walstead R."/>
            <person name="Shah Z."/>
            <person name="Kiflezghi M."/>
            <person name="Wade K."/>
            <person name="Ball S.L."/>
            <person name="Bradley K.W."/>
            <person name="Asai D.J."/>
            <person name="Bowman C.A."/>
            <person name="Russell D.A."/>
            <person name="Pope W.H."/>
            <person name="Jacobs-Sera D."/>
            <person name="Hendrix R.W."/>
            <person name="Hatfull G.F."/>
        </authorList>
    </citation>
    <scope>NUCLEOTIDE SEQUENCE [LARGE SCALE GENOMIC DNA]</scope>
</reference>